<accession>A0AAW4IY81</accession>
<proteinExistence type="predicted"/>
<dbReference type="AlphaFoldDB" id="A0AAW4IY81"/>
<protein>
    <submittedName>
        <fullName evidence="1">Uncharacterized protein</fullName>
    </submittedName>
</protein>
<gene>
    <name evidence="1" type="ORF">JJB47_12290</name>
</gene>
<dbReference type="EMBL" id="JAENQP010000007">
    <property type="protein sequence ID" value="MBO3359552.1"/>
    <property type="molecule type" value="Genomic_DNA"/>
</dbReference>
<dbReference type="Proteomes" id="UP000668068">
    <property type="component" value="Unassembled WGS sequence"/>
</dbReference>
<sequence length="182" mass="21284">MKIINLLEKRNKKADKDGLDNFINYKINERIDESFKSDLDKVEMWVYAIAYSNKPLKEARKEKIKELEAIYKKYFDVSNSFQNKLDLLKCFTMMSEKYNSKLVDFIKNNISEILEANDVEEVVTILNELKEKTQDIKNLIKYFSDIKDKGVYVDMGGIAPSYRDIQENNSISIGSEYGFQQA</sequence>
<dbReference type="RefSeq" id="WP_208340704.1">
    <property type="nucleotide sequence ID" value="NZ_JAENQO010000007.1"/>
</dbReference>
<name>A0AAW4IY81_CLOPF</name>
<evidence type="ECO:0000313" key="1">
    <source>
        <dbReference type="EMBL" id="MBO3359552.1"/>
    </source>
</evidence>
<organism evidence="1 2">
    <name type="scientific">Clostridium perfringens</name>
    <dbReference type="NCBI Taxonomy" id="1502"/>
    <lineage>
        <taxon>Bacteria</taxon>
        <taxon>Bacillati</taxon>
        <taxon>Bacillota</taxon>
        <taxon>Clostridia</taxon>
        <taxon>Eubacteriales</taxon>
        <taxon>Clostridiaceae</taxon>
        <taxon>Clostridium</taxon>
    </lineage>
</organism>
<comment type="caution">
    <text evidence="1">The sequence shown here is derived from an EMBL/GenBank/DDBJ whole genome shotgun (WGS) entry which is preliminary data.</text>
</comment>
<reference evidence="1" key="1">
    <citation type="submission" date="2020-12" db="EMBL/GenBank/DDBJ databases">
        <title>Comparative genomics of Clostridium perfringens reveals patterns of host-associated phylogenetic clades and virulence factors.</title>
        <authorList>
            <person name="Smith A.H."/>
            <person name="Geier R."/>
        </authorList>
    </citation>
    <scope>NUCLEOTIDE SEQUENCE</scope>
    <source>
        <strain evidence="1">CHD30677R</strain>
    </source>
</reference>
<evidence type="ECO:0000313" key="2">
    <source>
        <dbReference type="Proteomes" id="UP000668068"/>
    </source>
</evidence>